<keyword evidence="3" id="KW-1185">Reference proteome</keyword>
<dbReference type="AlphaFoldDB" id="A0AAR2KU71"/>
<feature type="domain" description="Reverse transcriptase" evidence="1">
    <location>
        <begin position="182"/>
        <end position="448"/>
    </location>
</feature>
<evidence type="ECO:0000313" key="2">
    <source>
        <dbReference type="Ensembl" id="ENSPNAP00000067883.1"/>
    </source>
</evidence>
<dbReference type="Ensembl" id="ENSPNAT00000069872.1">
    <property type="protein sequence ID" value="ENSPNAP00000067883.1"/>
    <property type="gene ID" value="ENSPNAG00000033984.1"/>
</dbReference>
<name>A0AAR2KU71_PYGNA</name>
<dbReference type="PANTHER" id="PTHR31635">
    <property type="entry name" value="REVERSE TRANSCRIPTASE DOMAIN-CONTAINING PROTEIN-RELATED"/>
    <property type="match status" value="1"/>
</dbReference>
<reference evidence="2" key="2">
    <citation type="submission" date="2025-08" db="UniProtKB">
        <authorList>
            <consortium name="Ensembl"/>
        </authorList>
    </citation>
    <scope>IDENTIFICATION</scope>
</reference>
<gene>
    <name evidence="2" type="primary">AGT</name>
</gene>
<dbReference type="PROSITE" id="PS50878">
    <property type="entry name" value="RT_POL"/>
    <property type="match status" value="1"/>
</dbReference>
<evidence type="ECO:0000313" key="3">
    <source>
        <dbReference type="Proteomes" id="UP001501920"/>
    </source>
</evidence>
<evidence type="ECO:0000259" key="1">
    <source>
        <dbReference type="PROSITE" id="PS50878"/>
    </source>
</evidence>
<sequence length="482" mass="54096">MLEIAELDRLNALSPSPALFKNRVALQTEYDLITTTEAGRLILHARSNYYENGDKPSRLLGHQLRRRAASRIIPKVMDSGGTPSSDSLSINQVFKAYYSDLDKSESLSDDSVMSAFFNELEFPTVDHALAQELESPLTLDEIRAAIKTMQTNKAPGPDGFPLEFFKKFEKKLGPLLLAVFEESLGVGSLPQSMTQASISLLLKKDKDPTSCASYRPLSLLNTDIKILAKALALRLEAVLPNIISSAQNGFIKGRQLFFNTRTLLNVIFTKGSTLTSEVLVSLDAEKAFDRVEWNYLFNVLYKFGFKDNFISWIKLLYSSPKASVCTNGVRSDFFPLFRGTRQGCPLSPLLFALAIEPLSIALNSLNSFRGISRFGSEIKLSLYADDLLLYVTDPESCFPSILALLNRFSSFSGYKLNLQKSECFPSSKLNNQSPIPVVEHFKYLGIEIYPSLNKTVQFNYNHILEQVSNDLKKWTHFKHVFL</sequence>
<accession>A0AAR2KU71</accession>
<dbReference type="Proteomes" id="UP001501920">
    <property type="component" value="Chromosome 1"/>
</dbReference>
<dbReference type="InterPro" id="IPR043502">
    <property type="entry name" value="DNA/RNA_pol_sf"/>
</dbReference>
<dbReference type="CDD" id="cd01650">
    <property type="entry name" value="RT_nLTR_like"/>
    <property type="match status" value="1"/>
</dbReference>
<reference evidence="2" key="3">
    <citation type="submission" date="2025-09" db="UniProtKB">
        <authorList>
            <consortium name="Ensembl"/>
        </authorList>
    </citation>
    <scope>IDENTIFICATION</scope>
</reference>
<dbReference type="SUPFAM" id="SSF56672">
    <property type="entry name" value="DNA/RNA polymerases"/>
    <property type="match status" value="1"/>
</dbReference>
<dbReference type="InterPro" id="IPR000477">
    <property type="entry name" value="RT_dom"/>
</dbReference>
<dbReference type="GeneTree" id="ENSGT00940000163630"/>
<protein>
    <recommendedName>
        <fullName evidence="1">Reverse transcriptase domain-containing protein</fullName>
    </recommendedName>
</protein>
<reference evidence="2 3" key="1">
    <citation type="submission" date="2020-10" db="EMBL/GenBank/DDBJ databases">
        <title>Pygocentrus nattereri (red-bellied piranha) genome, fPygNat1, primary haplotype.</title>
        <authorList>
            <person name="Myers G."/>
            <person name="Meyer A."/>
            <person name="Karagic N."/>
            <person name="Pippel M."/>
            <person name="Winkler S."/>
            <person name="Tracey A."/>
            <person name="Wood J."/>
            <person name="Formenti G."/>
            <person name="Howe K."/>
            <person name="Fedrigo O."/>
            <person name="Jarvis E.D."/>
        </authorList>
    </citation>
    <scope>NUCLEOTIDE SEQUENCE [LARGE SCALE GENOMIC DNA]</scope>
</reference>
<dbReference type="PANTHER" id="PTHR31635:SF196">
    <property type="entry name" value="REVERSE TRANSCRIPTASE DOMAIN-CONTAINING PROTEIN-RELATED"/>
    <property type="match status" value="1"/>
</dbReference>
<dbReference type="Pfam" id="PF00078">
    <property type="entry name" value="RVT_1"/>
    <property type="match status" value="1"/>
</dbReference>
<organism evidence="2 3">
    <name type="scientific">Pygocentrus nattereri</name>
    <name type="common">Red-bellied piranha</name>
    <dbReference type="NCBI Taxonomy" id="42514"/>
    <lineage>
        <taxon>Eukaryota</taxon>
        <taxon>Metazoa</taxon>
        <taxon>Chordata</taxon>
        <taxon>Craniata</taxon>
        <taxon>Vertebrata</taxon>
        <taxon>Euteleostomi</taxon>
        <taxon>Actinopterygii</taxon>
        <taxon>Neopterygii</taxon>
        <taxon>Teleostei</taxon>
        <taxon>Ostariophysi</taxon>
        <taxon>Characiformes</taxon>
        <taxon>Characoidei</taxon>
        <taxon>Pygocentrus</taxon>
    </lineage>
</organism>
<proteinExistence type="predicted"/>